<dbReference type="SUPFAM" id="SSF111369">
    <property type="entry name" value="HlyD-like secretion proteins"/>
    <property type="match status" value="1"/>
</dbReference>
<sequence length="377" mass="42786">MKKYFIYIAILAIAGVGFYQKIYIPKHTFETLNPTRGNMFVKVNGVGNVGSKELYKIGSIYGGRVLDFKIEEGDFVKRGEIIAKIDYVDLADRALELEATIKKLKSDIKSLEIEKQSAQVRYLYQDKILNKNRKLFEKHAISELDFAKFRSDRDVAKLQVESISSKIDSLHSQMAQIDASLKGLKERLSRYTIKSPVDGYVVRKLLSNYAIITPNQTLIEIVNPKDVWVETHIDTRISGSVKVGDRASIKLRSSSKEFAGVVSNIKPVNNSVTNEREIDVSFNNLPIPFYLEEQAIVDIDIKELQDITKIPNRAIGIYKEQEGVWVVVDKTIHFRAIKILAHSDHSVATKDIDTKDRLVIPNPNKKSLSDGMKIYHD</sequence>
<dbReference type="PANTHER" id="PTHR30469">
    <property type="entry name" value="MULTIDRUG RESISTANCE PROTEIN MDTA"/>
    <property type="match status" value="1"/>
</dbReference>
<dbReference type="Gene3D" id="1.10.287.470">
    <property type="entry name" value="Helix hairpin bin"/>
    <property type="match status" value="1"/>
</dbReference>
<evidence type="ECO:0000256" key="1">
    <source>
        <dbReference type="SAM" id="Coils"/>
    </source>
</evidence>
<keyword evidence="2" id="KW-0812">Transmembrane</keyword>
<evidence type="ECO:0000256" key="2">
    <source>
        <dbReference type="SAM" id="Phobius"/>
    </source>
</evidence>
<feature type="transmembrane region" description="Helical" evidence="2">
    <location>
        <begin position="5"/>
        <end position="24"/>
    </location>
</feature>
<proteinExistence type="predicted"/>
<dbReference type="EMBL" id="FPHC01000029">
    <property type="protein sequence ID" value="SFV53446.1"/>
    <property type="molecule type" value="Genomic_DNA"/>
</dbReference>
<keyword evidence="2" id="KW-1133">Transmembrane helix</keyword>
<dbReference type="NCBIfam" id="TIGR01730">
    <property type="entry name" value="RND_mfp"/>
    <property type="match status" value="1"/>
</dbReference>
<dbReference type="Gene3D" id="2.40.30.170">
    <property type="match status" value="1"/>
</dbReference>
<accession>A0A1W1BIV8</accession>
<dbReference type="PANTHER" id="PTHR30469:SF33">
    <property type="entry name" value="SLR1207 PROTEIN"/>
    <property type="match status" value="1"/>
</dbReference>
<dbReference type="AlphaFoldDB" id="A0A1W1BIV8"/>
<organism evidence="3">
    <name type="scientific">hydrothermal vent metagenome</name>
    <dbReference type="NCBI Taxonomy" id="652676"/>
    <lineage>
        <taxon>unclassified sequences</taxon>
        <taxon>metagenomes</taxon>
        <taxon>ecological metagenomes</taxon>
    </lineage>
</organism>
<reference evidence="3" key="1">
    <citation type="submission" date="2016-10" db="EMBL/GenBank/DDBJ databases">
        <authorList>
            <person name="de Groot N.N."/>
        </authorList>
    </citation>
    <scope>NUCLEOTIDE SEQUENCE</scope>
</reference>
<gene>
    <name evidence="3" type="ORF">MNB_SV-6-849</name>
</gene>
<dbReference type="Gene3D" id="2.40.420.20">
    <property type="match status" value="1"/>
</dbReference>
<keyword evidence="1" id="KW-0175">Coiled coil</keyword>
<name>A0A1W1BIV8_9ZZZZ</name>
<protein>
    <submittedName>
        <fullName evidence="3">Probable RND efflux membrane fusion protein</fullName>
    </submittedName>
</protein>
<dbReference type="GO" id="GO:0015562">
    <property type="term" value="F:efflux transmembrane transporter activity"/>
    <property type="evidence" value="ECO:0007669"/>
    <property type="project" value="TreeGrafter"/>
</dbReference>
<evidence type="ECO:0000313" key="3">
    <source>
        <dbReference type="EMBL" id="SFV53446.1"/>
    </source>
</evidence>
<keyword evidence="2" id="KW-0472">Membrane</keyword>
<dbReference type="GO" id="GO:1990281">
    <property type="term" value="C:efflux pump complex"/>
    <property type="evidence" value="ECO:0007669"/>
    <property type="project" value="TreeGrafter"/>
</dbReference>
<dbReference type="InterPro" id="IPR006143">
    <property type="entry name" value="RND_pump_MFP"/>
</dbReference>
<dbReference type="Gene3D" id="2.40.50.100">
    <property type="match status" value="1"/>
</dbReference>
<feature type="coiled-coil region" evidence="1">
    <location>
        <begin position="87"/>
        <end position="121"/>
    </location>
</feature>